<sequence>MLTIKNLSKQFAGNDFYSLKDVSLEIKKGEIVGLIGKNGAGKSTLMKLMAKSLKPTTGSITYNGVDIHTADNLLKDFGIMIDPVFYPEMSVIDNLKFYLTLHGRTEMFPNIEKTLKLLDLWEARNRKPKGFSFGMKQRTALAIAMVAEPDFLILDEPFVGLDPVGVQQLIDILKSWSQERNISMLISSHQLGELEALCERYVYIEKGQLADEFAGQSAPSVLVEVDSRADKKALSAYLTEAITLDGDILEISTQASSGELNAVLAYLASQNLISKLHVKENHLKEIFSRGE</sequence>
<reference evidence="5 6" key="1">
    <citation type="submission" date="2016-02" db="EMBL/GenBank/DDBJ databases">
        <authorList>
            <consortium name="Pathogen Informatics"/>
        </authorList>
    </citation>
    <scope>NUCLEOTIDE SEQUENCE [LARGE SCALE GENOMIC DNA]</scope>
    <source>
        <strain evidence="5 6">LSS23</strain>
    </source>
</reference>
<dbReference type="PROSITE" id="PS50893">
    <property type="entry name" value="ABC_TRANSPORTER_2"/>
    <property type="match status" value="1"/>
</dbReference>
<dbReference type="GO" id="GO:0016887">
    <property type="term" value="F:ATP hydrolysis activity"/>
    <property type="evidence" value="ECO:0007669"/>
    <property type="project" value="InterPro"/>
</dbReference>
<dbReference type="SMART" id="SM00382">
    <property type="entry name" value="AAA"/>
    <property type="match status" value="1"/>
</dbReference>
<keyword evidence="2" id="KW-0547">Nucleotide-binding</keyword>
<dbReference type="InterPro" id="IPR003439">
    <property type="entry name" value="ABC_transporter-like_ATP-bd"/>
</dbReference>
<dbReference type="InterPro" id="IPR003593">
    <property type="entry name" value="AAA+_ATPase"/>
</dbReference>
<dbReference type="PANTHER" id="PTHR42939">
    <property type="entry name" value="ABC TRANSPORTER ATP-BINDING PROTEIN ALBC-RELATED"/>
    <property type="match status" value="1"/>
</dbReference>
<feature type="domain" description="ABC transporter" evidence="4">
    <location>
        <begin position="2"/>
        <end position="231"/>
    </location>
</feature>
<name>A0A0Z8GC69_STRSU</name>
<dbReference type="AlphaFoldDB" id="A0A0Z8GC69"/>
<evidence type="ECO:0000313" key="6">
    <source>
        <dbReference type="Proteomes" id="UP000073434"/>
    </source>
</evidence>
<dbReference type="EC" id="3.6.3.-" evidence="5"/>
<evidence type="ECO:0000313" key="5">
    <source>
        <dbReference type="EMBL" id="CYU96025.1"/>
    </source>
</evidence>
<keyword evidence="3" id="KW-0067">ATP-binding</keyword>
<keyword evidence="1" id="KW-0813">Transport</keyword>
<proteinExistence type="predicted"/>
<dbReference type="SUPFAM" id="SSF52540">
    <property type="entry name" value="P-loop containing nucleoside triphosphate hydrolases"/>
    <property type="match status" value="1"/>
</dbReference>
<evidence type="ECO:0000259" key="4">
    <source>
        <dbReference type="PROSITE" id="PS50893"/>
    </source>
</evidence>
<keyword evidence="5" id="KW-0378">Hydrolase</keyword>
<dbReference type="Gene3D" id="3.40.50.300">
    <property type="entry name" value="P-loop containing nucleotide triphosphate hydrolases"/>
    <property type="match status" value="1"/>
</dbReference>
<dbReference type="GO" id="GO:0005524">
    <property type="term" value="F:ATP binding"/>
    <property type="evidence" value="ECO:0007669"/>
    <property type="project" value="UniProtKB-KW"/>
</dbReference>
<organism evidence="5 6">
    <name type="scientific">Streptococcus suis</name>
    <dbReference type="NCBI Taxonomy" id="1307"/>
    <lineage>
        <taxon>Bacteria</taxon>
        <taxon>Bacillati</taxon>
        <taxon>Bacillota</taxon>
        <taxon>Bacilli</taxon>
        <taxon>Lactobacillales</taxon>
        <taxon>Streptococcaceae</taxon>
        <taxon>Streptococcus</taxon>
    </lineage>
</organism>
<evidence type="ECO:0000256" key="3">
    <source>
        <dbReference type="ARBA" id="ARBA00022840"/>
    </source>
</evidence>
<dbReference type="InterPro" id="IPR051782">
    <property type="entry name" value="ABC_Transporter_VariousFunc"/>
</dbReference>
<accession>A0A0Z8GC69</accession>
<gene>
    <name evidence="5" type="primary">metN_2</name>
    <name evidence="5" type="ORF">ERS132385_02028</name>
</gene>
<dbReference type="Pfam" id="PF00005">
    <property type="entry name" value="ABC_tran"/>
    <property type="match status" value="1"/>
</dbReference>
<dbReference type="InterPro" id="IPR027417">
    <property type="entry name" value="P-loop_NTPase"/>
</dbReference>
<dbReference type="PANTHER" id="PTHR42939:SF1">
    <property type="entry name" value="ABC TRANSPORTER ATP-BINDING PROTEIN ALBC-RELATED"/>
    <property type="match status" value="1"/>
</dbReference>
<evidence type="ECO:0000256" key="2">
    <source>
        <dbReference type="ARBA" id="ARBA00022741"/>
    </source>
</evidence>
<dbReference type="EMBL" id="FIFW01000028">
    <property type="protein sequence ID" value="CYU96025.1"/>
    <property type="molecule type" value="Genomic_DNA"/>
</dbReference>
<dbReference type="Proteomes" id="UP000073434">
    <property type="component" value="Unassembled WGS sequence"/>
</dbReference>
<dbReference type="RefSeq" id="WP_044687938.1">
    <property type="nucleotide sequence ID" value="NZ_CEEW01000031.1"/>
</dbReference>
<evidence type="ECO:0000256" key="1">
    <source>
        <dbReference type="ARBA" id="ARBA00022448"/>
    </source>
</evidence>
<protein>
    <submittedName>
        <fullName evidence="5">Multidrug ABC transporter ATPase</fullName>
        <ecNumber evidence="5">3.6.3.-</ecNumber>
    </submittedName>
</protein>